<keyword evidence="8" id="KW-1185">Reference proteome</keyword>
<sequence>MSLDAIATTVLDVTLRMPPIFLMDAIFNYGFDKSRQDMSYILESNLPDWKQRNVSNAVIYKVLPPSIIEGIAFSYSDLVMYMHVFFVSLLVFLVTTKQLAFIYFRLVSLGIIIYAYDLNAKFIRSNTTRIKDGQVIILMETIDHFKFRWLAVFPNAKFSSRKIKSLPIATKEQLNWKKDVCAICYQSQCSSNYKLQSLLSWDLSPQMA</sequence>
<reference evidence="7 8" key="1">
    <citation type="submission" date="2021-06" db="EMBL/GenBank/DDBJ databases">
        <title>Caerostris extrusa draft genome.</title>
        <authorList>
            <person name="Kono N."/>
            <person name="Arakawa K."/>
        </authorList>
    </citation>
    <scope>NUCLEOTIDE SEQUENCE [LARGE SCALE GENOMIC DNA]</scope>
</reference>
<feature type="transmembrane region" description="Helical" evidence="5">
    <location>
        <begin position="101"/>
        <end position="119"/>
    </location>
</feature>
<gene>
    <name evidence="7" type="ORF">CEXT_361461</name>
</gene>
<accession>A0AAV4PU86</accession>
<evidence type="ECO:0000256" key="3">
    <source>
        <dbReference type="ARBA" id="ARBA00022989"/>
    </source>
</evidence>
<feature type="transmembrane region" description="Helical" evidence="5">
    <location>
        <begin position="78"/>
        <end position="95"/>
    </location>
</feature>
<evidence type="ECO:0000256" key="2">
    <source>
        <dbReference type="ARBA" id="ARBA00022692"/>
    </source>
</evidence>
<organism evidence="7 8">
    <name type="scientific">Caerostris extrusa</name>
    <name type="common">Bark spider</name>
    <name type="synonym">Caerostris bankana</name>
    <dbReference type="NCBI Taxonomy" id="172846"/>
    <lineage>
        <taxon>Eukaryota</taxon>
        <taxon>Metazoa</taxon>
        <taxon>Ecdysozoa</taxon>
        <taxon>Arthropoda</taxon>
        <taxon>Chelicerata</taxon>
        <taxon>Arachnida</taxon>
        <taxon>Araneae</taxon>
        <taxon>Araneomorphae</taxon>
        <taxon>Entelegynae</taxon>
        <taxon>Araneoidea</taxon>
        <taxon>Araneidae</taxon>
        <taxon>Caerostris</taxon>
    </lineage>
</organism>
<comment type="caution">
    <text evidence="7">The sequence shown here is derived from an EMBL/GenBank/DDBJ whole genome shotgun (WGS) entry which is preliminary data.</text>
</comment>
<evidence type="ECO:0000256" key="5">
    <source>
        <dbReference type="SAM" id="Phobius"/>
    </source>
</evidence>
<dbReference type="Pfam" id="PF13705">
    <property type="entry name" value="TRC8_N"/>
    <property type="match status" value="1"/>
</dbReference>
<evidence type="ECO:0000313" key="8">
    <source>
        <dbReference type="Proteomes" id="UP001054945"/>
    </source>
</evidence>
<dbReference type="EMBL" id="BPLR01005205">
    <property type="protein sequence ID" value="GIY00604.1"/>
    <property type="molecule type" value="Genomic_DNA"/>
</dbReference>
<evidence type="ECO:0000259" key="6">
    <source>
        <dbReference type="Pfam" id="PF13705"/>
    </source>
</evidence>
<evidence type="ECO:0000256" key="1">
    <source>
        <dbReference type="ARBA" id="ARBA00004141"/>
    </source>
</evidence>
<dbReference type="Proteomes" id="UP001054945">
    <property type="component" value="Unassembled WGS sequence"/>
</dbReference>
<evidence type="ECO:0000313" key="7">
    <source>
        <dbReference type="EMBL" id="GIY00604.1"/>
    </source>
</evidence>
<name>A0AAV4PU86_CAEEX</name>
<dbReference type="InterPro" id="IPR025754">
    <property type="entry name" value="TRC8_N_dom"/>
</dbReference>
<keyword evidence="4 5" id="KW-0472">Membrane</keyword>
<keyword evidence="2 5" id="KW-0812">Transmembrane</keyword>
<protein>
    <recommendedName>
        <fullName evidence="6">TRC8-like N-terminal domain-containing protein</fullName>
    </recommendedName>
</protein>
<keyword evidence="3 5" id="KW-1133">Transmembrane helix</keyword>
<dbReference type="GO" id="GO:0016020">
    <property type="term" value="C:membrane"/>
    <property type="evidence" value="ECO:0007669"/>
    <property type="project" value="UniProtKB-SubCell"/>
</dbReference>
<dbReference type="AlphaFoldDB" id="A0AAV4PU86"/>
<proteinExistence type="predicted"/>
<evidence type="ECO:0000256" key="4">
    <source>
        <dbReference type="ARBA" id="ARBA00023136"/>
    </source>
</evidence>
<comment type="subcellular location">
    <subcellularLocation>
        <location evidence="1">Membrane</location>
        <topology evidence="1">Multi-pass membrane protein</topology>
    </subcellularLocation>
</comment>
<feature type="domain" description="TRC8-like N-terminal" evidence="6">
    <location>
        <begin position="9"/>
        <end position="138"/>
    </location>
</feature>